<organism evidence="1 2">
    <name type="scientific">Trichinella patagoniensis</name>
    <dbReference type="NCBI Taxonomy" id="990121"/>
    <lineage>
        <taxon>Eukaryota</taxon>
        <taxon>Metazoa</taxon>
        <taxon>Ecdysozoa</taxon>
        <taxon>Nematoda</taxon>
        <taxon>Enoplea</taxon>
        <taxon>Dorylaimia</taxon>
        <taxon>Trichinellida</taxon>
        <taxon>Trichinellidae</taxon>
        <taxon>Trichinella</taxon>
    </lineage>
</organism>
<evidence type="ECO:0000313" key="2">
    <source>
        <dbReference type="Proteomes" id="UP000054783"/>
    </source>
</evidence>
<accession>A0A0V0Z5H7</accession>
<proteinExistence type="predicted"/>
<dbReference type="AlphaFoldDB" id="A0A0V0Z5H7"/>
<dbReference type="PROSITE" id="PS51257">
    <property type="entry name" value="PROKAR_LIPOPROTEIN"/>
    <property type="match status" value="1"/>
</dbReference>
<protein>
    <submittedName>
        <fullName evidence="1">Uncharacterized protein</fullName>
    </submittedName>
</protein>
<sequence length="66" mass="7357">MIIKKNQLDFEIILPIKTESRESSFPSCSLVSCTAPSYAYDCNITRLNRGNIHDSPRRPAGGEIDS</sequence>
<dbReference type="EMBL" id="JYDQ01000404">
    <property type="protein sequence ID" value="KRY07794.1"/>
    <property type="molecule type" value="Genomic_DNA"/>
</dbReference>
<reference evidence="1 2" key="1">
    <citation type="submission" date="2015-01" db="EMBL/GenBank/DDBJ databases">
        <title>Evolution of Trichinella species and genotypes.</title>
        <authorList>
            <person name="Korhonen P.K."/>
            <person name="Edoardo P."/>
            <person name="Giuseppe L.R."/>
            <person name="Gasser R.B."/>
        </authorList>
    </citation>
    <scope>NUCLEOTIDE SEQUENCE [LARGE SCALE GENOMIC DNA]</scope>
    <source>
        <strain evidence="1">ISS2496</strain>
    </source>
</reference>
<dbReference type="OrthoDB" id="10431911at2759"/>
<evidence type="ECO:0000313" key="1">
    <source>
        <dbReference type="EMBL" id="KRY07794.1"/>
    </source>
</evidence>
<dbReference type="Proteomes" id="UP000054783">
    <property type="component" value="Unassembled WGS sequence"/>
</dbReference>
<gene>
    <name evidence="1" type="ORF">T12_7735</name>
</gene>
<name>A0A0V0Z5H7_9BILA</name>
<comment type="caution">
    <text evidence="1">The sequence shown here is derived from an EMBL/GenBank/DDBJ whole genome shotgun (WGS) entry which is preliminary data.</text>
</comment>
<keyword evidence="2" id="KW-1185">Reference proteome</keyword>